<keyword evidence="1 2" id="KW-0053">Apoptosis</keyword>
<dbReference type="OMA" id="EKWAPNM"/>
<dbReference type="Pfam" id="PF09033">
    <property type="entry name" value="DFF-C"/>
    <property type="match status" value="1"/>
</dbReference>
<dbReference type="CDD" id="cd01615">
    <property type="entry name" value="CIDE_N"/>
    <property type="match status" value="1"/>
</dbReference>
<protein>
    <recommendedName>
        <fullName evidence="3">CIDE-N domain-containing protein</fullName>
    </recommendedName>
</protein>
<dbReference type="Proteomes" id="UP000001593">
    <property type="component" value="Unassembled WGS sequence"/>
</dbReference>
<dbReference type="InParanoid" id="A7SSA1"/>
<sequence length="199" mass="22796">MAESDRRRRPFKVCNSQRSCTIGIVAESFVEMKARGSEKLNIARDCRVFLEEDGTEVDDEEYFSFLPDQTKLMLVEPGSSWTSKNEGKDLLSLLGTHVDFTDAPEPDMARIAQRMQKDPLFFVSLPEDDLRLAIGFEPAELAAVLDRPEREASYYQETCRQELDRRTELREATELLKLYDKAVRQDIGNTEPGAKRPKN</sequence>
<dbReference type="STRING" id="45351.A7SSA1"/>
<proteinExistence type="predicted"/>
<dbReference type="PANTHER" id="PTHR12306:SF15">
    <property type="entry name" value="DNAATION FACTOR-RELATED PROTEIN 1, ISOFORM B-RELATED"/>
    <property type="match status" value="1"/>
</dbReference>
<dbReference type="SMART" id="SM00266">
    <property type="entry name" value="CAD"/>
    <property type="match status" value="1"/>
</dbReference>
<dbReference type="GO" id="GO:0006915">
    <property type="term" value="P:apoptotic process"/>
    <property type="evidence" value="ECO:0000318"/>
    <property type="project" value="GO_Central"/>
</dbReference>
<evidence type="ECO:0000259" key="3">
    <source>
        <dbReference type="PROSITE" id="PS51135"/>
    </source>
</evidence>
<evidence type="ECO:0000313" key="4">
    <source>
        <dbReference type="EMBL" id="EDO33409.1"/>
    </source>
</evidence>
<dbReference type="PANTHER" id="PTHR12306">
    <property type="entry name" value="CELL DEATH ACTIVATOR CIDE"/>
    <property type="match status" value="1"/>
</dbReference>
<reference evidence="4 5" key="1">
    <citation type="journal article" date="2007" name="Science">
        <title>Sea anemone genome reveals ancestral eumetazoan gene repertoire and genomic organization.</title>
        <authorList>
            <person name="Putnam N.H."/>
            <person name="Srivastava M."/>
            <person name="Hellsten U."/>
            <person name="Dirks B."/>
            <person name="Chapman J."/>
            <person name="Salamov A."/>
            <person name="Terry A."/>
            <person name="Shapiro H."/>
            <person name="Lindquist E."/>
            <person name="Kapitonov V.V."/>
            <person name="Jurka J."/>
            <person name="Genikhovich G."/>
            <person name="Grigoriev I.V."/>
            <person name="Lucas S.M."/>
            <person name="Steele R.E."/>
            <person name="Finnerty J.R."/>
            <person name="Technau U."/>
            <person name="Martindale M.Q."/>
            <person name="Rokhsar D.S."/>
        </authorList>
    </citation>
    <scope>NUCLEOTIDE SEQUENCE [LARGE SCALE GENOMIC DNA]</scope>
    <source>
        <strain evidence="5">CH2 X CH6</strain>
    </source>
</reference>
<dbReference type="HOGENOM" id="CLU_116895_0_0_1"/>
<dbReference type="InterPro" id="IPR015121">
    <property type="entry name" value="DNA_fragmentation_mid_dom"/>
</dbReference>
<dbReference type="Gene3D" id="3.10.20.10">
    <property type="match status" value="1"/>
</dbReference>
<dbReference type="EMBL" id="DS469774">
    <property type="protein sequence ID" value="EDO33409.1"/>
    <property type="molecule type" value="Genomic_DNA"/>
</dbReference>
<dbReference type="Gene3D" id="1.10.1490.10">
    <property type="entry name" value="C-terminal domain of DFF45/ICAD (DFF-C domain)"/>
    <property type="match status" value="1"/>
</dbReference>
<keyword evidence="5" id="KW-1185">Reference proteome</keyword>
<dbReference type="eggNOG" id="ENOG502RQ19">
    <property type="taxonomic scope" value="Eukaryota"/>
</dbReference>
<evidence type="ECO:0000313" key="5">
    <source>
        <dbReference type="Proteomes" id="UP000001593"/>
    </source>
</evidence>
<evidence type="ECO:0000256" key="1">
    <source>
        <dbReference type="ARBA" id="ARBA00022703"/>
    </source>
</evidence>
<feature type="domain" description="CIDE-N" evidence="3">
    <location>
        <begin position="7"/>
        <end position="83"/>
    </location>
</feature>
<dbReference type="SUPFAM" id="SSF54277">
    <property type="entry name" value="CAD &amp; PB1 domains"/>
    <property type="match status" value="1"/>
</dbReference>
<dbReference type="Pfam" id="PF02017">
    <property type="entry name" value="CIDE-N"/>
    <property type="match status" value="1"/>
</dbReference>
<organism evidence="4 5">
    <name type="scientific">Nematostella vectensis</name>
    <name type="common">Starlet sea anemone</name>
    <dbReference type="NCBI Taxonomy" id="45351"/>
    <lineage>
        <taxon>Eukaryota</taxon>
        <taxon>Metazoa</taxon>
        <taxon>Cnidaria</taxon>
        <taxon>Anthozoa</taxon>
        <taxon>Hexacorallia</taxon>
        <taxon>Actiniaria</taxon>
        <taxon>Edwardsiidae</taxon>
        <taxon>Nematostella</taxon>
    </lineage>
</organism>
<name>A7SSA1_NEMVE</name>
<dbReference type="InterPro" id="IPR003508">
    <property type="entry name" value="CIDE-N_dom"/>
</dbReference>
<dbReference type="PROSITE" id="PS51135">
    <property type="entry name" value="CIDE_N"/>
    <property type="match status" value="1"/>
</dbReference>
<accession>A7SSA1</accession>
<dbReference type="PhylomeDB" id="A7SSA1"/>
<dbReference type="AlphaFoldDB" id="A7SSA1"/>
<evidence type="ECO:0000256" key="2">
    <source>
        <dbReference type="PROSITE-ProRule" id="PRU00447"/>
    </source>
</evidence>
<gene>
    <name evidence="4" type="ORF">NEMVEDRAFT_v1g129698</name>
</gene>